<gene>
    <name evidence="2" type="ORF">PPRIM_AZ9-3.1.T0720221</name>
</gene>
<reference evidence="2" key="1">
    <citation type="submission" date="2021-01" db="EMBL/GenBank/DDBJ databases">
        <authorList>
            <consortium name="Genoscope - CEA"/>
            <person name="William W."/>
        </authorList>
    </citation>
    <scope>NUCLEOTIDE SEQUENCE</scope>
</reference>
<dbReference type="AlphaFoldDB" id="A0A8S1MWV5"/>
<evidence type="ECO:0000313" key="2">
    <source>
        <dbReference type="EMBL" id="CAD8084710.1"/>
    </source>
</evidence>
<dbReference type="InterPro" id="IPR013926">
    <property type="entry name" value="CGI121/TPRKB"/>
</dbReference>
<dbReference type="Pfam" id="PF08617">
    <property type="entry name" value="CGI-121"/>
    <property type="match status" value="1"/>
</dbReference>
<proteinExistence type="inferred from homology"/>
<protein>
    <submittedName>
        <fullName evidence="2">Uncharacterized protein</fullName>
    </submittedName>
</protein>
<dbReference type="OMA" id="TQRMLCI"/>
<sequence length="164" mass="19548">MQQYFIDKDKSIWILLAQHIKDQQLFNKEIGLNENCIYALVNPEYLVSLQACLIAIYRMLKKKEYKLSSQFQRDLHYLLTPESQRNDIRFGITNILTQRMLCIFLTPVSEEQLKSFELDELTNLYQYCNIPQMIKYYKISDEELKVDKDVRGAVYNSIALKKFK</sequence>
<evidence type="ECO:0000313" key="3">
    <source>
        <dbReference type="Proteomes" id="UP000688137"/>
    </source>
</evidence>
<name>A0A8S1MWV5_PARPR</name>
<comment type="similarity">
    <text evidence="1">Belongs to the CGI121/TPRKB family.</text>
</comment>
<keyword evidence="3" id="KW-1185">Reference proteome</keyword>
<evidence type="ECO:0000256" key="1">
    <source>
        <dbReference type="RuleBase" id="RU004398"/>
    </source>
</evidence>
<organism evidence="2 3">
    <name type="scientific">Paramecium primaurelia</name>
    <dbReference type="NCBI Taxonomy" id="5886"/>
    <lineage>
        <taxon>Eukaryota</taxon>
        <taxon>Sar</taxon>
        <taxon>Alveolata</taxon>
        <taxon>Ciliophora</taxon>
        <taxon>Intramacronucleata</taxon>
        <taxon>Oligohymenophorea</taxon>
        <taxon>Peniculida</taxon>
        <taxon>Parameciidae</taxon>
        <taxon>Paramecium</taxon>
    </lineage>
</organism>
<dbReference type="Proteomes" id="UP000688137">
    <property type="component" value="Unassembled WGS sequence"/>
</dbReference>
<accession>A0A8S1MWV5</accession>
<keyword evidence="1" id="KW-0539">Nucleus</keyword>
<comment type="caution">
    <text evidence="2">The sequence shown here is derived from an EMBL/GenBank/DDBJ whole genome shotgun (WGS) entry which is preliminary data.</text>
</comment>
<dbReference type="EMBL" id="CAJJDM010000075">
    <property type="protein sequence ID" value="CAD8084710.1"/>
    <property type="molecule type" value="Genomic_DNA"/>
</dbReference>